<dbReference type="Proteomes" id="UP000054995">
    <property type="component" value="Unassembled WGS sequence"/>
</dbReference>
<feature type="compositionally biased region" description="Polar residues" evidence="1">
    <location>
        <begin position="8"/>
        <end position="31"/>
    </location>
</feature>
<reference evidence="2 3" key="1">
    <citation type="submission" date="2015-01" db="EMBL/GenBank/DDBJ databases">
        <title>Evolution of Trichinella species and genotypes.</title>
        <authorList>
            <person name="Korhonen P.K."/>
            <person name="Edoardo P."/>
            <person name="Giuseppe L.R."/>
            <person name="Gasser R.B."/>
        </authorList>
    </citation>
    <scope>NUCLEOTIDE SEQUENCE [LARGE SCALE GENOMIC DNA]</scope>
    <source>
        <strain evidence="2">ISS470</strain>
    </source>
</reference>
<feature type="region of interest" description="Disordered" evidence="1">
    <location>
        <begin position="207"/>
        <end position="236"/>
    </location>
</feature>
<evidence type="ECO:0000313" key="2">
    <source>
        <dbReference type="EMBL" id="KRY91129.1"/>
    </source>
</evidence>
<name>A0A0V1FYV5_TRIPS</name>
<feature type="compositionally biased region" description="Basic and acidic residues" evidence="1">
    <location>
        <begin position="32"/>
        <end position="41"/>
    </location>
</feature>
<dbReference type="OrthoDB" id="10670744at2759"/>
<keyword evidence="3" id="KW-1185">Reference proteome</keyword>
<sequence length="236" mass="26412">MAKGAHSFSRSHSPTRSNSARSSGQSHLSKVNKQEKDQLRRMAQVKLEEEAEAGRMRVKFDPQVQEEALINIEMMRPVWRKVKKEAHQQLKPVNHWIIILDFILQTEAMHPIDRKVEAEEAGGGGVGIVEEVHQTDLLSVHWTVILNLIPQTEVMHPAGRKVEAEEAGGGGKGIDEEVPEEGDQQQAETDLLSVHWITKVMHPVCRKAEAEEAGGEEGEEMPTEGEEDQEQEADLI</sequence>
<organism evidence="2 3">
    <name type="scientific">Trichinella pseudospiralis</name>
    <name type="common">Parasitic roundworm</name>
    <dbReference type="NCBI Taxonomy" id="6337"/>
    <lineage>
        <taxon>Eukaryota</taxon>
        <taxon>Metazoa</taxon>
        <taxon>Ecdysozoa</taxon>
        <taxon>Nematoda</taxon>
        <taxon>Enoplea</taxon>
        <taxon>Dorylaimia</taxon>
        <taxon>Trichinellida</taxon>
        <taxon>Trichinellidae</taxon>
        <taxon>Trichinella</taxon>
    </lineage>
</organism>
<evidence type="ECO:0000313" key="3">
    <source>
        <dbReference type="Proteomes" id="UP000054995"/>
    </source>
</evidence>
<proteinExistence type="predicted"/>
<protein>
    <submittedName>
        <fullName evidence="2">Uncharacterized protein</fullName>
    </submittedName>
</protein>
<comment type="caution">
    <text evidence="2">The sequence shown here is derived from an EMBL/GenBank/DDBJ whole genome shotgun (WGS) entry which is preliminary data.</text>
</comment>
<dbReference type="EMBL" id="JYDT01000015">
    <property type="protein sequence ID" value="KRY91129.1"/>
    <property type="molecule type" value="Genomic_DNA"/>
</dbReference>
<accession>A0A0V1FYV5</accession>
<evidence type="ECO:0000256" key="1">
    <source>
        <dbReference type="SAM" id="MobiDB-lite"/>
    </source>
</evidence>
<dbReference type="AlphaFoldDB" id="A0A0V1FYV5"/>
<gene>
    <name evidence="2" type="ORF">T4D_13041</name>
</gene>
<feature type="compositionally biased region" description="Acidic residues" evidence="1">
    <location>
        <begin position="211"/>
        <end position="236"/>
    </location>
</feature>
<feature type="region of interest" description="Disordered" evidence="1">
    <location>
        <begin position="1"/>
        <end position="41"/>
    </location>
</feature>
<feature type="region of interest" description="Disordered" evidence="1">
    <location>
        <begin position="162"/>
        <end position="188"/>
    </location>
</feature>